<keyword evidence="1" id="KW-0732">Signal</keyword>
<dbReference type="AlphaFoldDB" id="A0A2M4C603"/>
<organism evidence="2">
    <name type="scientific">Anopheles marajoara</name>
    <dbReference type="NCBI Taxonomy" id="58244"/>
    <lineage>
        <taxon>Eukaryota</taxon>
        <taxon>Metazoa</taxon>
        <taxon>Ecdysozoa</taxon>
        <taxon>Arthropoda</taxon>
        <taxon>Hexapoda</taxon>
        <taxon>Insecta</taxon>
        <taxon>Pterygota</taxon>
        <taxon>Neoptera</taxon>
        <taxon>Endopterygota</taxon>
        <taxon>Diptera</taxon>
        <taxon>Nematocera</taxon>
        <taxon>Culicoidea</taxon>
        <taxon>Culicidae</taxon>
        <taxon>Anophelinae</taxon>
        <taxon>Anopheles</taxon>
    </lineage>
</organism>
<evidence type="ECO:0000313" key="2">
    <source>
        <dbReference type="EMBL" id="MBW60665.1"/>
    </source>
</evidence>
<feature type="chain" id="PRO_5014876042" evidence="1">
    <location>
        <begin position="20"/>
        <end position="200"/>
    </location>
</feature>
<proteinExistence type="predicted"/>
<accession>A0A2M4C603</accession>
<name>A0A2M4C603_9DIPT</name>
<protein>
    <submittedName>
        <fullName evidence="2">Putative secreted protein</fullName>
    </submittedName>
</protein>
<sequence length="200" mass="21663">MLLWLLLVRSRLLNSRCHSTTIAIRGVRVVCRAPVSCVGCSSGATISDAVGRADDRASGAVQRIEPTLDLALHHQPHESLMIGQQLYGVIVMRVGNVNAIDRQHAIAHQDLAVLMRHAALGQTRDVNSLGTILERHVALAPGNAKAEPLPDLIPDQCRVKDHLLCDLLPVQQLHVETGTGRGTTITTTTAVAIRQPDRVR</sequence>
<dbReference type="EMBL" id="GGFJ01011524">
    <property type="protein sequence ID" value="MBW60665.1"/>
    <property type="molecule type" value="Transcribed_RNA"/>
</dbReference>
<reference evidence="2" key="1">
    <citation type="submission" date="2018-01" db="EMBL/GenBank/DDBJ databases">
        <title>An insight into the sialome of Amazonian anophelines.</title>
        <authorList>
            <person name="Ribeiro J.M."/>
            <person name="Scarpassa V."/>
            <person name="Calvo E."/>
        </authorList>
    </citation>
    <scope>NUCLEOTIDE SEQUENCE</scope>
    <source>
        <tissue evidence="2">Salivary glands</tissue>
    </source>
</reference>
<evidence type="ECO:0000256" key="1">
    <source>
        <dbReference type="SAM" id="SignalP"/>
    </source>
</evidence>
<feature type="signal peptide" evidence="1">
    <location>
        <begin position="1"/>
        <end position="19"/>
    </location>
</feature>